<dbReference type="EMBL" id="RKLR01000017">
    <property type="protein sequence ID" value="MBX0325665.1"/>
    <property type="molecule type" value="Genomic_DNA"/>
</dbReference>
<protein>
    <submittedName>
        <fullName evidence="1">Uncharacterized protein</fullName>
    </submittedName>
</protein>
<comment type="caution">
    <text evidence="1">The sequence shown here is derived from an EMBL/GenBank/DDBJ whole genome shotgun (WGS) entry which is preliminary data.</text>
</comment>
<evidence type="ECO:0000313" key="1">
    <source>
        <dbReference type="EMBL" id="MBX0325665.1"/>
    </source>
</evidence>
<proteinExistence type="predicted"/>
<keyword evidence="2" id="KW-1185">Reference proteome</keyword>
<name>A0AAW4PYU8_9EURY</name>
<dbReference type="Proteomes" id="UP001430377">
    <property type="component" value="Unassembled WGS sequence"/>
</dbReference>
<dbReference type="RefSeq" id="WP_220620544.1">
    <property type="nucleotide sequence ID" value="NZ_RKLR01000017.1"/>
</dbReference>
<gene>
    <name evidence="1" type="ORF">EGH21_21855</name>
</gene>
<reference evidence="1 2" key="1">
    <citation type="submission" date="2021-06" db="EMBL/GenBank/DDBJ databases">
        <title>Halomicroarcula sp. a new haloarchaeum isolated from saline soil.</title>
        <authorList>
            <person name="Duran-Viseras A."/>
            <person name="Sanchez-Porro C."/>
            <person name="Ventosa A."/>
        </authorList>
    </citation>
    <scope>NUCLEOTIDE SEQUENCE [LARGE SCALE GENOMIC DNA]</scope>
    <source>
        <strain evidence="1 2">F13</strain>
    </source>
</reference>
<sequence>MADAEPRANPHSAELPDELLLRYRGSLAHYTGWSSDFAIVENQYDLYRRVTEPTEVTLQRREVLHT</sequence>
<dbReference type="AlphaFoldDB" id="A0AAW4PYU8"/>
<evidence type="ECO:0000313" key="2">
    <source>
        <dbReference type="Proteomes" id="UP001430377"/>
    </source>
</evidence>
<organism evidence="1 2">
    <name type="scientific">Haloarcula rubra</name>
    <dbReference type="NCBI Taxonomy" id="2487747"/>
    <lineage>
        <taxon>Archaea</taxon>
        <taxon>Methanobacteriati</taxon>
        <taxon>Methanobacteriota</taxon>
        <taxon>Stenosarchaea group</taxon>
        <taxon>Halobacteria</taxon>
        <taxon>Halobacteriales</taxon>
        <taxon>Haloarculaceae</taxon>
        <taxon>Haloarcula</taxon>
    </lineage>
</organism>
<accession>A0AAW4PYU8</accession>